<dbReference type="EMBL" id="AGNL01020845">
    <property type="protein sequence ID" value="EJK60622.1"/>
    <property type="molecule type" value="Genomic_DNA"/>
</dbReference>
<organism evidence="2 3">
    <name type="scientific">Thalassiosira oceanica</name>
    <name type="common">Marine diatom</name>
    <dbReference type="NCBI Taxonomy" id="159749"/>
    <lineage>
        <taxon>Eukaryota</taxon>
        <taxon>Sar</taxon>
        <taxon>Stramenopiles</taxon>
        <taxon>Ochrophyta</taxon>
        <taxon>Bacillariophyta</taxon>
        <taxon>Coscinodiscophyceae</taxon>
        <taxon>Thalassiosirophycidae</taxon>
        <taxon>Thalassiosirales</taxon>
        <taxon>Thalassiosiraceae</taxon>
        <taxon>Thalassiosira</taxon>
    </lineage>
</organism>
<evidence type="ECO:0000313" key="2">
    <source>
        <dbReference type="EMBL" id="EJK60622.1"/>
    </source>
</evidence>
<reference evidence="2 3" key="1">
    <citation type="journal article" date="2012" name="Genome Biol.">
        <title>Genome and low-iron response of an oceanic diatom adapted to chronic iron limitation.</title>
        <authorList>
            <person name="Lommer M."/>
            <person name="Specht M."/>
            <person name="Roy A.S."/>
            <person name="Kraemer L."/>
            <person name="Andreson R."/>
            <person name="Gutowska M.A."/>
            <person name="Wolf J."/>
            <person name="Bergner S.V."/>
            <person name="Schilhabel M.B."/>
            <person name="Klostermeier U.C."/>
            <person name="Beiko R.G."/>
            <person name="Rosenstiel P."/>
            <person name="Hippler M."/>
            <person name="Laroche J."/>
        </authorList>
    </citation>
    <scope>NUCLEOTIDE SEQUENCE [LARGE SCALE GENOMIC DNA]</scope>
    <source>
        <strain evidence="2 3">CCMP1005</strain>
    </source>
</reference>
<gene>
    <name evidence="2" type="ORF">THAOC_18986</name>
</gene>
<feature type="compositionally biased region" description="Polar residues" evidence="1">
    <location>
        <begin position="116"/>
        <end position="128"/>
    </location>
</feature>
<dbReference type="AlphaFoldDB" id="K0SQK8"/>
<feature type="region of interest" description="Disordered" evidence="1">
    <location>
        <begin position="103"/>
        <end position="128"/>
    </location>
</feature>
<accession>K0SQK8</accession>
<evidence type="ECO:0000256" key="1">
    <source>
        <dbReference type="SAM" id="MobiDB-lite"/>
    </source>
</evidence>
<keyword evidence="3" id="KW-1185">Reference proteome</keyword>
<protein>
    <submittedName>
        <fullName evidence="2">Uncharacterized protein</fullName>
    </submittedName>
</protein>
<comment type="caution">
    <text evidence="2">The sequence shown here is derived from an EMBL/GenBank/DDBJ whole genome shotgun (WGS) entry which is preliminary data.</text>
</comment>
<feature type="compositionally biased region" description="Basic and acidic residues" evidence="1">
    <location>
        <begin position="103"/>
        <end position="112"/>
    </location>
</feature>
<proteinExistence type="predicted"/>
<evidence type="ECO:0000313" key="3">
    <source>
        <dbReference type="Proteomes" id="UP000266841"/>
    </source>
</evidence>
<name>K0SQK8_THAOC</name>
<sequence length="128" mass="13525">LGVVGQVADLRPVPERQRRRRDAQLDRPVVARDGDVRDLVTVGRTAGGEVERSREAYGAGTRRAGAGGGQVDARGERAAVGVARRPAGRGVDAVTAHRGRVAVPDEERKGEGDMGVSSSCVQWNTNSQ</sequence>
<feature type="non-terminal residue" evidence="2">
    <location>
        <position position="1"/>
    </location>
</feature>
<feature type="region of interest" description="Disordered" evidence="1">
    <location>
        <begin position="51"/>
        <end position="72"/>
    </location>
</feature>
<dbReference type="Proteomes" id="UP000266841">
    <property type="component" value="Unassembled WGS sequence"/>
</dbReference>